<feature type="non-terminal residue" evidence="7">
    <location>
        <position position="1"/>
    </location>
</feature>
<organism evidence="7 8">
    <name type="scientific">Penaeus vannamei</name>
    <name type="common">Whiteleg shrimp</name>
    <name type="synonym">Litopenaeus vannamei</name>
    <dbReference type="NCBI Taxonomy" id="6689"/>
    <lineage>
        <taxon>Eukaryota</taxon>
        <taxon>Metazoa</taxon>
        <taxon>Ecdysozoa</taxon>
        <taxon>Arthropoda</taxon>
        <taxon>Crustacea</taxon>
        <taxon>Multicrustacea</taxon>
        <taxon>Malacostraca</taxon>
        <taxon>Eumalacostraca</taxon>
        <taxon>Eucarida</taxon>
        <taxon>Decapoda</taxon>
        <taxon>Dendrobranchiata</taxon>
        <taxon>Penaeoidea</taxon>
        <taxon>Penaeidae</taxon>
        <taxon>Penaeus</taxon>
    </lineage>
</organism>
<dbReference type="SUPFAM" id="SSF49265">
    <property type="entry name" value="Fibronectin type III"/>
    <property type="match status" value="1"/>
</dbReference>
<evidence type="ECO:0000256" key="1">
    <source>
        <dbReference type="ARBA" id="ARBA00004167"/>
    </source>
</evidence>
<evidence type="ECO:0000256" key="2">
    <source>
        <dbReference type="ARBA" id="ARBA00023136"/>
    </source>
</evidence>
<dbReference type="PANTHER" id="PTHR23278">
    <property type="entry name" value="SIDESTEP PROTEIN"/>
    <property type="match status" value="1"/>
</dbReference>
<feature type="domain" description="Ig-like" evidence="5">
    <location>
        <begin position="18"/>
        <end position="113"/>
    </location>
</feature>
<dbReference type="CDD" id="cd00063">
    <property type="entry name" value="FN3"/>
    <property type="match status" value="1"/>
</dbReference>
<reference evidence="7 8" key="1">
    <citation type="submission" date="2018-04" db="EMBL/GenBank/DDBJ databases">
        <authorList>
            <person name="Zhang X."/>
            <person name="Yuan J."/>
            <person name="Li F."/>
            <person name="Xiang J."/>
        </authorList>
    </citation>
    <scope>NUCLEOTIDE SEQUENCE [LARGE SCALE GENOMIC DNA]</scope>
    <source>
        <tissue evidence="7">Muscle</tissue>
    </source>
</reference>
<feature type="domain" description="Ig-like" evidence="5">
    <location>
        <begin position="306"/>
        <end position="398"/>
    </location>
</feature>
<dbReference type="Gene3D" id="2.60.40.10">
    <property type="entry name" value="Immunoglobulins"/>
    <property type="match status" value="5"/>
</dbReference>
<feature type="compositionally biased region" description="Basic and acidic residues" evidence="4">
    <location>
        <begin position="599"/>
        <end position="609"/>
    </location>
</feature>
<evidence type="ECO:0000259" key="6">
    <source>
        <dbReference type="PROSITE" id="PS50853"/>
    </source>
</evidence>
<reference evidence="7 8" key="2">
    <citation type="submission" date="2019-01" db="EMBL/GenBank/DDBJ databases">
        <title>The decoding of complex shrimp genome reveals the adaptation for benthos swimmer, frequently molting mechanism and breeding impact on genome.</title>
        <authorList>
            <person name="Sun Y."/>
            <person name="Gao Y."/>
            <person name="Yu Y."/>
        </authorList>
    </citation>
    <scope>NUCLEOTIDE SEQUENCE [LARGE SCALE GENOMIC DNA]</scope>
    <source>
        <tissue evidence="7">Muscle</tissue>
    </source>
</reference>
<dbReference type="InterPro" id="IPR007110">
    <property type="entry name" value="Ig-like_dom"/>
</dbReference>
<dbReference type="Proteomes" id="UP000283509">
    <property type="component" value="Unassembled WGS sequence"/>
</dbReference>
<dbReference type="SMART" id="SM00409">
    <property type="entry name" value="IG"/>
    <property type="match status" value="3"/>
</dbReference>
<protein>
    <submittedName>
        <fullName evidence="7">Putative sidestep protein</fullName>
    </submittedName>
</protein>
<feature type="domain" description="Ig-like" evidence="5">
    <location>
        <begin position="404"/>
        <end position="487"/>
    </location>
</feature>
<accession>A0A423SVM5</accession>
<dbReference type="SMART" id="SM00408">
    <property type="entry name" value="IGc2"/>
    <property type="match status" value="4"/>
</dbReference>
<dbReference type="InterPro" id="IPR013783">
    <property type="entry name" value="Ig-like_fold"/>
</dbReference>
<evidence type="ECO:0000313" key="8">
    <source>
        <dbReference type="Proteomes" id="UP000283509"/>
    </source>
</evidence>
<dbReference type="InterPro" id="IPR003961">
    <property type="entry name" value="FN3_dom"/>
</dbReference>
<feature type="domain" description="Fibronectin type-III" evidence="6">
    <location>
        <begin position="505"/>
        <end position="597"/>
    </location>
</feature>
<dbReference type="PANTHER" id="PTHR23278:SF19">
    <property type="entry name" value="OBSCURIN"/>
    <property type="match status" value="1"/>
</dbReference>
<proteinExistence type="predicted"/>
<dbReference type="PROSITE" id="PS50853">
    <property type="entry name" value="FN3"/>
    <property type="match status" value="1"/>
</dbReference>
<gene>
    <name evidence="7" type="ORF">C7M84_013597</name>
</gene>
<keyword evidence="8" id="KW-1185">Reference proteome</keyword>
<dbReference type="Pfam" id="PF13927">
    <property type="entry name" value="Ig_3"/>
    <property type="match status" value="1"/>
</dbReference>
<dbReference type="STRING" id="6689.A0A423SVM5"/>
<comment type="subcellular location">
    <subcellularLocation>
        <location evidence="1">Membrane</location>
        <topology evidence="1">Single-pass membrane protein</topology>
    </subcellularLocation>
</comment>
<evidence type="ECO:0000259" key="5">
    <source>
        <dbReference type="PROSITE" id="PS50835"/>
    </source>
</evidence>
<keyword evidence="2" id="KW-0472">Membrane</keyword>
<name>A0A423SVM5_PENVA</name>
<keyword evidence="3" id="KW-1015">Disulfide bond</keyword>
<evidence type="ECO:0000256" key="4">
    <source>
        <dbReference type="SAM" id="MobiDB-lite"/>
    </source>
</evidence>
<dbReference type="CDD" id="cd00096">
    <property type="entry name" value="Ig"/>
    <property type="match status" value="1"/>
</dbReference>
<sequence length="674" mass="72854">SSRRTHLSLHVVELPGQPVLRVGGQRATDGVLGPLQEGTALAITCSVSGGVPPPKVVWKRQEKILDPTVESRSPTLTVNQLNIARLTRAFHNVRLTCVASNNNVTAPVEASITVTMNPASPYSSWRSALPAAVAPSSATEKAGSTLSLLRIFPAVVATAVWRLKSRVCQAGSPFARWLLCCERAGGIKDLRPRGAELHQELLGRHAPLVTRLEAPPKGLRVGREYEISCVSAGSRPHPNITWTLGSVASLTPITANTEHGVNMSTSRVRVTASRRHHGQRLTCTSLNPLFPAYPLSDSILLNVTYPPVATIELGRGVSSVVKEGEDIYFNCNVDSNPPTYKISWYHKGRPLLHAPDRGLLLSGNSLALRSVTRHQAGPYMCAASNVEGDAQSRPLDLSVNCELPVCSDDSSPSKVYATGLGQYINVTCTVKASPNVAKYLWVFNNSVTSERIPGDQVLKTPEGGSVVKFIARAHQDYGTLQCWAQNSVGRMTQPCLFHVVPAGRPDQPLGCAVVNKTYDSLAVGCTPGFDGGLEQTFLAKVFEAVTGRSQVNVSSRWPNFTLEGLTPGLDYIIQVMARNSLGNSDPVRLEAFTYKMAENRMRDEQEGHRGRGKSRGYAPPEKPGGGLSEGSQTGTVHPRADPTLHTSLRSVLLGGVTVFRERVRHRHSLKARPK</sequence>
<dbReference type="EMBL" id="QCYY01002698">
    <property type="protein sequence ID" value="ROT68269.1"/>
    <property type="molecule type" value="Genomic_DNA"/>
</dbReference>
<dbReference type="Pfam" id="PF08205">
    <property type="entry name" value="C2-set_2"/>
    <property type="match status" value="2"/>
</dbReference>
<dbReference type="InterPro" id="IPR013162">
    <property type="entry name" value="CD80_C2-set"/>
</dbReference>
<comment type="caution">
    <text evidence="7">The sequence shown here is derived from an EMBL/GenBank/DDBJ whole genome shotgun (WGS) entry which is preliminary data.</text>
</comment>
<feature type="region of interest" description="Disordered" evidence="4">
    <location>
        <begin position="599"/>
        <end position="643"/>
    </location>
</feature>
<dbReference type="OrthoDB" id="6346554at2759"/>
<dbReference type="InterPro" id="IPR036179">
    <property type="entry name" value="Ig-like_dom_sf"/>
</dbReference>
<evidence type="ECO:0000256" key="3">
    <source>
        <dbReference type="ARBA" id="ARBA00023157"/>
    </source>
</evidence>
<evidence type="ECO:0000313" key="7">
    <source>
        <dbReference type="EMBL" id="ROT68269.1"/>
    </source>
</evidence>
<dbReference type="InterPro" id="IPR003599">
    <property type="entry name" value="Ig_sub"/>
</dbReference>
<dbReference type="InterPro" id="IPR003598">
    <property type="entry name" value="Ig_sub2"/>
</dbReference>
<dbReference type="PROSITE" id="PS50835">
    <property type="entry name" value="IG_LIKE"/>
    <property type="match status" value="4"/>
</dbReference>
<dbReference type="SUPFAM" id="SSF48726">
    <property type="entry name" value="Immunoglobulin"/>
    <property type="match status" value="4"/>
</dbReference>
<dbReference type="GO" id="GO:0016020">
    <property type="term" value="C:membrane"/>
    <property type="evidence" value="ECO:0007669"/>
    <property type="project" value="UniProtKB-SubCell"/>
</dbReference>
<dbReference type="InterPro" id="IPR036116">
    <property type="entry name" value="FN3_sf"/>
</dbReference>
<dbReference type="AlphaFoldDB" id="A0A423SVM5"/>
<feature type="domain" description="Ig-like" evidence="5">
    <location>
        <begin position="207"/>
        <end position="302"/>
    </location>
</feature>
<dbReference type="SMART" id="SM00060">
    <property type="entry name" value="FN3"/>
    <property type="match status" value="1"/>
</dbReference>